<feature type="compositionally biased region" description="Basic and acidic residues" evidence="1">
    <location>
        <begin position="485"/>
        <end position="495"/>
    </location>
</feature>
<dbReference type="PANTHER" id="PTHR32010">
    <property type="entry name" value="PHOTOSYSTEM II STABILITY/ASSEMBLY FACTOR HCF136, CHLOROPLASTIC"/>
    <property type="match status" value="1"/>
</dbReference>
<feature type="compositionally biased region" description="Basic residues" evidence="1">
    <location>
        <begin position="202"/>
        <end position="214"/>
    </location>
</feature>
<reference evidence="2" key="1">
    <citation type="journal article" date="2023" name="Plant J.">
        <title>Genome sequences and population genomics provide insights into the demographic history, inbreeding, and mutation load of two 'living fossil' tree species of Dipteronia.</title>
        <authorList>
            <person name="Feng Y."/>
            <person name="Comes H.P."/>
            <person name="Chen J."/>
            <person name="Zhu S."/>
            <person name="Lu R."/>
            <person name="Zhang X."/>
            <person name="Li P."/>
            <person name="Qiu J."/>
            <person name="Olsen K.M."/>
            <person name="Qiu Y."/>
        </authorList>
    </citation>
    <scope>NUCLEOTIDE SEQUENCE</scope>
    <source>
        <strain evidence="2">KIB01</strain>
    </source>
</reference>
<accession>A0AAD9XA42</accession>
<comment type="caution">
    <text evidence="2">The sequence shown here is derived from an EMBL/GenBank/DDBJ whole genome shotgun (WGS) entry which is preliminary data.</text>
</comment>
<organism evidence="2 3">
    <name type="scientific">Dipteronia dyeriana</name>
    <dbReference type="NCBI Taxonomy" id="168575"/>
    <lineage>
        <taxon>Eukaryota</taxon>
        <taxon>Viridiplantae</taxon>
        <taxon>Streptophyta</taxon>
        <taxon>Embryophyta</taxon>
        <taxon>Tracheophyta</taxon>
        <taxon>Spermatophyta</taxon>
        <taxon>Magnoliopsida</taxon>
        <taxon>eudicotyledons</taxon>
        <taxon>Gunneridae</taxon>
        <taxon>Pentapetalae</taxon>
        <taxon>rosids</taxon>
        <taxon>malvids</taxon>
        <taxon>Sapindales</taxon>
        <taxon>Sapindaceae</taxon>
        <taxon>Hippocastanoideae</taxon>
        <taxon>Acereae</taxon>
        <taxon>Dipteronia</taxon>
    </lineage>
</organism>
<feature type="compositionally biased region" description="Polar residues" evidence="1">
    <location>
        <begin position="697"/>
        <end position="708"/>
    </location>
</feature>
<name>A0AAD9XA42_9ROSI</name>
<dbReference type="Pfam" id="PF05623">
    <property type="entry name" value="DUF789"/>
    <property type="match status" value="1"/>
</dbReference>
<dbReference type="AlphaFoldDB" id="A0AAD9XA42"/>
<evidence type="ECO:0000256" key="1">
    <source>
        <dbReference type="SAM" id="MobiDB-lite"/>
    </source>
</evidence>
<proteinExistence type="predicted"/>
<evidence type="ECO:0000313" key="3">
    <source>
        <dbReference type="Proteomes" id="UP001280121"/>
    </source>
</evidence>
<protein>
    <submittedName>
        <fullName evidence="2">Uncharacterized protein</fullName>
    </submittedName>
</protein>
<dbReference type="EMBL" id="JANJYI010000003">
    <property type="protein sequence ID" value="KAK2655552.1"/>
    <property type="molecule type" value="Genomic_DNA"/>
</dbReference>
<dbReference type="InterPro" id="IPR008507">
    <property type="entry name" value="DUF789"/>
</dbReference>
<dbReference type="PANTHER" id="PTHR32010:SF18">
    <property type="entry name" value="DUF789 FAMILY PROTEIN"/>
    <property type="match status" value="1"/>
</dbReference>
<keyword evidence="3" id="KW-1185">Reference proteome</keyword>
<feature type="compositionally biased region" description="Basic residues" evidence="1">
    <location>
        <begin position="534"/>
        <end position="544"/>
    </location>
</feature>
<dbReference type="Proteomes" id="UP001280121">
    <property type="component" value="Unassembled WGS sequence"/>
</dbReference>
<sequence length="1197" mass="132709">MAQLKMIGSVQSTYSAYQKVGDREIGYSLTKSLVQDNFTASSEDFEISSFNSRNSDKRCAVLTLFEPVRCTIVALPLQCLDQSIQLGSGVPVNMEGLQLVSPSSMNSFKVDRLKAQKGPPHDVTYFVKSFTRPFPGSDVLYQSRNRTLINKVTKLNKFLINSSSHSYITYSDSSDIIQHRSNPFKSTVIFNENSKVDMGVKRNSRKKARKKGKQDKKLSPDTIFTEPEIFSEDYTHGSSTSLSSGNNNIVNSDGLVSYATSQYDSLCGSRGNTMCSESPKTSTSCTDEVDASEAKDPSRVQNFPGEPPAINSEIGIKMEDQRFSVNDGGLVETHDLHSSYYNGIHLNGFSDIYDYQVLDSVSVGSSSDVSISTSCDAKPCDRASNKISLSEAPGFSSRKGKFSPPNPYCGDVDFCDYTEGSGHGNQGFNSTEIQVVAPGKMVKQAKMVPRGSSAYRHGTAGYLHERTGKENSHSVWQRVQKKDVGLSNSELKKESPVVSQPHVNLKEASLHRRNPNIAEVNMLSKVEDNERLKNKVSRKSKRKTSPGSKKEYDSYSRKGLYSSKDSSNVHTEIGIQINEMSDISKQVNCQKRVSNVSKSCSLIGCPDVGIHSSSMESLNSESFHSSKDSKNNVGSHESIHNTISGMEKQNQDNSLAKSCCSLDKLNPHEVWSPVYLPHLLFNKNAQREKDASVAELSKQNQSSGSFSQKWMPIGIRDPRNTTSARCGHLSLSDRQGAEDWTLRNNIDERAASHSQDLVASLNVRMRSMAPISKIMTSMGDENETQKVRNINGDKFHETSDKHVTANGLTNESQDINLSIVETDSNKIVRAVKDGCRVQLASEAVRMATGSPIAEFERLLHFSSPVICHLGNLIRCKNCSLDLVDSSLCGHETPNISLGCLWKWYEKHGSIGLEIRAEDFEQTKRLGVDRFSFCAYFVPLLSAIQLFRNSKSRSIKNSNRVSTPGVSDVSKTGETLESSTNVGHLPIFSLLVPQPRTSVSAKDDLSVPSVGMTSCNDPELLFEYFESEQPWQRRPLYEKIQELVNGDGPSKHQVYGDPYHLNSINLCDLHPRSWYSVAWYPIYRIPDGNFRAAFLTYHSLGHMIRRVAKVDSASTEAFVVSPVVGLQSYNAQSECWFQLSPSAVSQASVNPNLNPSGILKERLRTLEKTASLMARAVVNKGDQKSVNRHPDYEFFLSR</sequence>
<evidence type="ECO:0000313" key="2">
    <source>
        <dbReference type="EMBL" id="KAK2655552.1"/>
    </source>
</evidence>
<feature type="compositionally biased region" description="Polar residues" evidence="1">
    <location>
        <begin position="273"/>
        <end position="286"/>
    </location>
</feature>
<feature type="region of interest" description="Disordered" evidence="1">
    <location>
        <begin position="273"/>
        <end position="298"/>
    </location>
</feature>
<gene>
    <name evidence="2" type="ORF">Ddye_008604</name>
</gene>
<feature type="region of interest" description="Disordered" evidence="1">
    <location>
        <begin position="485"/>
        <end position="567"/>
    </location>
</feature>
<feature type="region of interest" description="Disordered" evidence="1">
    <location>
        <begin position="691"/>
        <end position="721"/>
    </location>
</feature>
<feature type="region of interest" description="Disordered" evidence="1">
    <location>
        <begin position="199"/>
        <end position="219"/>
    </location>
</feature>